<evidence type="ECO:0008006" key="7">
    <source>
        <dbReference type="Google" id="ProtNLM"/>
    </source>
</evidence>
<keyword evidence="6" id="KW-1185">Reference proteome</keyword>
<evidence type="ECO:0000313" key="5">
    <source>
        <dbReference type="EMBL" id="CZR54639.1"/>
    </source>
</evidence>
<evidence type="ECO:0000256" key="2">
    <source>
        <dbReference type="ARBA" id="ARBA00022679"/>
    </source>
</evidence>
<dbReference type="GO" id="GO:0016740">
    <property type="term" value="F:transferase activity"/>
    <property type="evidence" value="ECO:0007669"/>
    <property type="project" value="UniProtKB-KW"/>
</dbReference>
<reference evidence="5 6" key="1">
    <citation type="submission" date="2016-03" db="EMBL/GenBank/DDBJ databases">
        <authorList>
            <person name="Ploux O."/>
        </authorList>
    </citation>
    <scope>NUCLEOTIDE SEQUENCE [LARGE SCALE GENOMIC DNA]</scope>
    <source>
        <strain evidence="5 6">UAMH 11012</strain>
    </source>
</reference>
<protein>
    <recommendedName>
        <fullName evidence="7">Methyltransferase domain-containing protein</fullName>
    </recommendedName>
</protein>
<comment type="similarity">
    <text evidence="4">Belongs to the class I-like SAM-binding methyltransferase superfamily.</text>
</comment>
<keyword evidence="2" id="KW-0808">Transferase</keyword>
<evidence type="ECO:0000313" key="6">
    <source>
        <dbReference type="Proteomes" id="UP000184330"/>
    </source>
</evidence>
<dbReference type="SUPFAM" id="SSF53335">
    <property type="entry name" value="S-adenosyl-L-methionine-dependent methyltransferases"/>
    <property type="match status" value="1"/>
</dbReference>
<dbReference type="Proteomes" id="UP000184330">
    <property type="component" value="Unassembled WGS sequence"/>
</dbReference>
<keyword evidence="3" id="KW-0949">S-adenosyl-L-methionine</keyword>
<dbReference type="PANTHER" id="PTHR35897">
    <property type="entry name" value="METHYLTRANSFERASE AUSD"/>
    <property type="match status" value="1"/>
</dbReference>
<evidence type="ECO:0000256" key="4">
    <source>
        <dbReference type="ARBA" id="ARBA00038314"/>
    </source>
</evidence>
<evidence type="ECO:0000256" key="1">
    <source>
        <dbReference type="ARBA" id="ARBA00005179"/>
    </source>
</evidence>
<dbReference type="Gene3D" id="3.40.50.150">
    <property type="entry name" value="Vaccinia Virus protein VP39"/>
    <property type="match status" value="1"/>
</dbReference>
<dbReference type="EMBL" id="FJOG01000005">
    <property type="protein sequence ID" value="CZR54639.1"/>
    <property type="molecule type" value="Genomic_DNA"/>
</dbReference>
<accession>A0A1L7WPD6</accession>
<dbReference type="AlphaFoldDB" id="A0A1L7WPD6"/>
<dbReference type="OrthoDB" id="2094832at2759"/>
<sequence>MSSSDSDIRSKDQPFYLQLSQRPITAAFRSLIQQYSKIPANKVDSHLSAVRDDAWDHHPYPSIGLFVFTELGLSGDDLPKDDPEITKTIASTYSEILQTLKNGGKFLDTGCMFAQDVRKLVYDGVPATSIYGTDLYGEYFDFGYTLFRDQEIIPKDHFIAADILDSNAAGLKHLEGKIDVLNATHLIHVFSIEDQKSLLKRFISVLKPRPGVLVTGRITGNLNAGYHELANAKATVRGGKGEIWEHNVESFKELWKEVGDETGTRWDCKAWFWRFGNHTGGDDKPKDWHRRKEHGIVTFIVGRLE</sequence>
<gene>
    <name evidence="5" type="ORF">PAC_04523</name>
</gene>
<proteinExistence type="inferred from homology"/>
<dbReference type="InterPro" id="IPR029063">
    <property type="entry name" value="SAM-dependent_MTases_sf"/>
</dbReference>
<name>A0A1L7WPD6_9HELO</name>
<dbReference type="InterPro" id="IPR051654">
    <property type="entry name" value="Meroterpenoid_MTases"/>
</dbReference>
<evidence type="ECO:0000256" key="3">
    <source>
        <dbReference type="ARBA" id="ARBA00022691"/>
    </source>
</evidence>
<comment type="pathway">
    <text evidence="1">Secondary metabolite biosynthesis.</text>
</comment>
<organism evidence="5 6">
    <name type="scientific">Phialocephala subalpina</name>
    <dbReference type="NCBI Taxonomy" id="576137"/>
    <lineage>
        <taxon>Eukaryota</taxon>
        <taxon>Fungi</taxon>
        <taxon>Dikarya</taxon>
        <taxon>Ascomycota</taxon>
        <taxon>Pezizomycotina</taxon>
        <taxon>Leotiomycetes</taxon>
        <taxon>Helotiales</taxon>
        <taxon>Mollisiaceae</taxon>
        <taxon>Phialocephala</taxon>
        <taxon>Phialocephala fortinii species complex</taxon>
    </lineage>
</organism>
<dbReference type="STRING" id="576137.A0A1L7WPD6"/>
<dbReference type="PANTHER" id="PTHR35897:SF1">
    <property type="entry name" value="METHYLTRANSFERASE AUSD"/>
    <property type="match status" value="1"/>
</dbReference>